<keyword evidence="2 7" id="KW-0812">Transmembrane</keyword>
<proteinExistence type="inferred from homology"/>
<dbReference type="EMBL" id="JMSE01000860">
    <property type="protein sequence ID" value="KDN66965.1"/>
    <property type="molecule type" value="Genomic_DNA"/>
</dbReference>
<evidence type="ECO:0000313" key="10">
    <source>
        <dbReference type="Proteomes" id="UP000027238"/>
    </source>
</evidence>
<dbReference type="GO" id="GO:0016020">
    <property type="term" value="C:membrane"/>
    <property type="evidence" value="ECO:0007669"/>
    <property type="project" value="UniProtKB-SubCell"/>
</dbReference>
<feature type="compositionally biased region" description="Basic and acidic residues" evidence="6">
    <location>
        <begin position="315"/>
        <end position="336"/>
    </location>
</feature>
<dbReference type="Pfam" id="PF20684">
    <property type="entry name" value="Fung_rhodopsin"/>
    <property type="match status" value="1"/>
</dbReference>
<gene>
    <name evidence="9" type="ORF">CSUB01_08343</name>
</gene>
<feature type="region of interest" description="Disordered" evidence="6">
    <location>
        <begin position="310"/>
        <end position="365"/>
    </location>
</feature>
<accession>A0A066XLR0</accession>
<protein>
    <recommendedName>
        <fullName evidence="8">Rhodopsin domain-containing protein</fullName>
    </recommendedName>
</protein>
<dbReference type="PANTHER" id="PTHR33048:SF47">
    <property type="entry name" value="INTEGRAL MEMBRANE PROTEIN-RELATED"/>
    <property type="match status" value="1"/>
</dbReference>
<evidence type="ECO:0000313" key="9">
    <source>
        <dbReference type="EMBL" id="KDN66965.1"/>
    </source>
</evidence>
<evidence type="ECO:0000259" key="8">
    <source>
        <dbReference type="Pfam" id="PF20684"/>
    </source>
</evidence>
<evidence type="ECO:0000256" key="4">
    <source>
        <dbReference type="ARBA" id="ARBA00023136"/>
    </source>
</evidence>
<evidence type="ECO:0000256" key="1">
    <source>
        <dbReference type="ARBA" id="ARBA00004141"/>
    </source>
</evidence>
<dbReference type="AlphaFoldDB" id="A0A066XLR0"/>
<feature type="transmembrane region" description="Helical" evidence="7">
    <location>
        <begin position="206"/>
        <end position="225"/>
    </location>
</feature>
<dbReference type="HOGENOM" id="CLU_019101_0_2_1"/>
<keyword evidence="4 7" id="KW-0472">Membrane</keyword>
<organism evidence="9 10">
    <name type="scientific">Colletotrichum sublineola</name>
    <name type="common">Sorghum anthracnose fungus</name>
    <dbReference type="NCBI Taxonomy" id="1173701"/>
    <lineage>
        <taxon>Eukaryota</taxon>
        <taxon>Fungi</taxon>
        <taxon>Dikarya</taxon>
        <taxon>Ascomycota</taxon>
        <taxon>Pezizomycotina</taxon>
        <taxon>Sordariomycetes</taxon>
        <taxon>Hypocreomycetidae</taxon>
        <taxon>Glomerellales</taxon>
        <taxon>Glomerellaceae</taxon>
        <taxon>Colletotrichum</taxon>
        <taxon>Colletotrichum graminicola species complex</taxon>
    </lineage>
</organism>
<comment type="caution">
    <text evidence="9">The sequence shown here is derived from an EMBL/GenBank/DDBJ whole genome shotgun (WGS) entry which is preliminary data.</text>
</comment>
<feature type="transmembrane region" description="Helical" evidence="7">
    <location>
        <begin position="171"/>
        <end position="194"/>
    </location>
</feature>
<dbReference type="InterPro" id="IPR049326">
    <property type="entry name" value="Rhodopsin_dom_fungi"/>
</dbReference>
<dbReference type="PANTHER" id="PTHR33048">
    <property type="entry name" value="PTH11-LIKE INTEGRAL MEMBRANE PROTEIN (AFU_ORTHOLOGUE AFUA_5G11245)"/>
    <property type="match status" value="1"/>
</dbReference>
<comment type="similarity">
    <text evidence="5">Belongs to the SAT4 family.</text>
</comment>
<sequence length="365" mass="41228">MRGSSPNVHLEQDDTYLPEVWAWYAIGVFTILVRYAVRTRTVGVRAFRGDDYLALLVTYYTGGNIDITADVVPSLSDHDVEVLELGSKLEFLSWYTYPGCIWVLKFTVLFFYDRLTLGILRRRTMRMLSWMCGISYIVLCMTITFSCRPFSDNWRIRPLPGPECTFRPQNFWVLVCLNILTDAALLCIPVPIIWQLRVSLRRKIGVGILLSSGVFVISTAVVRAVTTLGGSPSIININRWGFRELAVGLITVTLPVLSPLATRAFWRRGPYVRNYYDRIAGPRSRNDAPFGNWLGTVVLRYIDEERGDDVLESSDSAKKSGESGGRKREYAERGESYSKNSLEPYELETISGGTSTKSRPDIEGA</sequence>
<reference evidence="10" key="1">
    <citation type="journal article" date="2014" name="Genome Announc.">
        <title>Draft genome sequence of Colletotrichum sublineola, a destructive pathogen of cultivated sorghum.</title>
        <authorList>
            <person name="Baroncelli R."/>
            <person name="Sanz-Martin J.M."/>
            <person name="Rech G.E."/>
            <person name="Sukno S.A."/>
            <person name="Thon M.R."/>
        </authorList>
    </citation>
    <scope>NUCLEOTIDE SEQUENCE [LARGE SCALE GENOMIC DNA]</scope>
    <source>
        <strain evidence="10">TX430BB</strain>
    </source>
</reference>
<dbReference type="OMA" id="LTINSWG"/>
<feature type="domain" description="Rhodopsin" evidence="8">
    <location>
        <begin position="40"/>
        <end position="262"/>
    </location>
</feature>
<feature type="transmembrane region" description="Helical" evidence="7">
    <location>
        <begin position="133"/>
        <end position="151"/>
    </location>
</feature>
<evidence type="ECO:0000256" key="5">
    <source>
        <dbReference type="ARBA" id="ARBA00038359"/>
    </source>
</evidence>
<feature type="transmembrane region" description="Helical" evidence="7">
    <location>
        <begin position="20"/>
        <end position="37"/>
    </location>
</feature>
<feature type="transmembrane region" description="Helical" evidence="7">
    <location>
        <begin position="245"/>
        <end position="266"/>
    </location>
</feature>
<keyword evidence="10" id="KW-1185">Reference proteome</keyword>
<evidence type="ECO:0000256" key="2">
    <source>
        <dbReference type="ARBA" id="ARBA00022692"/>
    </source>
</evidence>
<dbReference type="InterPro" id="IPR052337">
    <property type="entry name" value="SAT4-like"/>
</dbReference>
<evidence type="ECO:0000256" key="3">
    <source>
        <dbReference type="ARBA" id="ARBA00022989"/>
    </source>
</evidence>
<evidence type="ECO:0000256" key="6">
    <source>
        <dbReference type="SAM" id="MobiDB-lite"/>
    </source>
</evidence>
<comment type="subcellular location">
    <subcellularLocation>
        <location evidence="1">Membrane</location>
        <topology evidence="1">Multi-pass membrane protein</topology>
    </subcellularLocation>
</comment>
<dbReference type="eggNOG" id="ENOG502SH4E">
    <property type="taxonomic scope" value="Eukaryota"/>
</dbReference>
<evidence type="ECO:0000256" key="7">
    <source>
        <dbReference type="SAM" id="Phobius"/>
    </source>
</evidence>
<dbReference type="Proteomes" id="UP000027238">
    <property type="component" value="Unassembled WGS sequence"/>
</dbReference>
<dbReference type="OrthoDB" id="4329349at2759"/>
<keyword evidence="3 7" id="KW-1133">Transmembrane helix</keyword>
<name>A0A066XLR0_COLSU</name>